<feature type="domain" description="NADH:flavin oxidoreductase/NADH oxidase N-terminal" evidence="6">
    <location>
        <begin position="7"/>
        <end position="345"/>
    </location>
</feature>
<dbReference type="KEGG" id="chm:B842_12690"/>
<dbReference type="CDD" id="cd02932">
    <property type="entry name" value="OYE_YqiM_FMN"/>
    <property type="match status" value="1"/>
</dbReference>
<comment type="cofactor">
    <cofactor evidence="1">
        <name>FMN</name>
        <dbReference type="ChEBI" id="CHEBI:58210"/>
    </cofactor>
</comment>
<keyword evidence="4" id="KW-0521">NADP</keyword>
<dbReference type="InterPro" id="IPR013785">
    <property type="entry name" value="Aldolase_TIM"/>
</dbReference>
<dbReference type="PANTHER" id="PTHR43303:SF4">
    <property type="entry name" value="NADPH DEHYDROGENASE C23G7.10C-RELATED"/>
    <property type="match status" value="1"/>
</dbReference>
<dbReference type="Proteomes" id="UP000031524">
    <property type="component" value="Chromosome"/>
</dbReference>
<dbReference type="EMBL" id="CP005286">
    <property type="protein sequence ID" value="AJE34383.1"/>
    <property type="molecule type" value="Genomic_DNA"/>
</dbReference>
<dbReference type="GO" id="GO:0003959">
    <property type="term" value="F:NADPH dehydrogenase activity"/>
    <property type="evidence" value="ECO:0007669"/>
    <property type="project" value="InterPro"/>
</dbReference>
<keyword evidence="5" id="KW-0560">Oxidoreductase</keyword>
<organism evidence="7 8">
    <name type="scientific">Corynebacterium humireducens NBRC 106098 = DSM 45392</name>
    <dbReference type="NCBI Taxonomy" id="1223515"/>
    <lineage>
        <taxon>Bacteria</taxon>
        <taxon>Bacillati</taxon>
        <taxon>Actinomycetota</taxon>
        <taxon>Actinomycetes</taxon>
        <taxon>Mycobacteriales</taxon>
        <taxon>Corynebacteriaceae</taxon>
        <taxon>Corynebacterium</taxon>
    </lineage>
</organism>
<evidence type="ECO:0000313" key="7">
    <source>
        <dbReference type="EMBL" id="AJE34383.1"/>
    </source>
</evidence>
<keyword evidence="2" id="KW-0285">Flavoprotein</keyword>
<name>A0A0B5DDX2_9CORY</name>
<evidence type="ECO:0000313" key="8">
    <source>
        <dbReference type="Proteomes" id="UP000031524"/>
    </source>
</evidence>
<dbReference type="PANTHER" id="PTHR43303">
    <property type="entry name" value="NADPH DEHYDROGENASE C23G7.10C-RELATED"/>
    <property type="match status" value="1"/>
</dbReference>
<evidence type="ECO:0000256" key="4">
    <source>
        <dbReference type="ARBA" id="ARBA00022857"/>
    </source>
</evidence>
<gene>
    <name evidence="7" type="ORF">B842_12690</name>
</gene>
<evidence type="ECO:0000259" key="6">
    <source>
        <dbReference type="Pfam" id="PF00724"/>
    </source>
</evidence>
<keyword evidence="3" id="KW-0288">FMN</keyword>
<protein>
    <submittedName>
        <fullName evidence="7">NADH-dependent flavin oxidoreductase</fullName>
    </submittedName>
</protein>
<reference evidence="7 8" key="1">
    <citation type="submission" date="2013-04" db="EMBL/GenBank/DDBJ databases">
        <title>Complete genome sequence of Corynebacterium humireducens DSM 45392(T), isolated from a wastewater-fed microbial fuel cell.</title>
        <authorList>
            <person name="Ruckert C."/>
            <person name="Albersmeier A."/>
            <person name="Kalinowski J."/>
        </authorList>
    </citation>
    <scope>NUCLEOTIDE SEQUENCE [LARGE SCALE GENOMIC DNA]</scope>
    <source>
        <strain evidence="8">MFC-5</strain>
    </source>
</reference>
<evidence type="ECO:0000256" key="2">
    <source>
        <dbReference type="ARBA" id="ARBA00022630"/>
    </source>
</evidence>
<dbReference type="InterPro" id="IPR001155">
    <property type="entry name" value="OxRdtase_FMN_N"/>
</dbReference>
<dbReference type="Pfam" id="PF00724">
    <property type="entry name" value="Oxidored_FMN"/>
    <property type="match status" value="1"/>
</dbReference>
<dbReference type="STRING" id="1223515.B842_12690"/>
<dbReference type="AlphaFoldDB" id="A0A0B5DDX2"/>
<proteinExistence type="predicted"/>
<dbReference type="GO" id="GO:0010181">
    <property type="term" value="F:FMN binding"/>
    <property type="evidence" value="ECO:0007669"/>
    <property type="project" value="InterPro"/>
</dbReference>
<dbReference type="InterPro" id="IPR044152">
    <property type="entry name" value="YqjM-like"/>
</dbReference>
<dbReference type="SUPFAM" id="SSF51395">
    <property type="entry name" value="FMN-linked oxidoreductases"/>
    <property type="match status" value="1"/>
</dbReference>
<keyword evidence="8" id="KW-1185">Reference proteome</keyword>
<sequence>MGHMTLLFSPLRLRDLEIRNRAWMPPMCQYHAFDSDGTPEDWHLVHYGARAAGGFGLLIAEATGVVPEGRISPLCTGLWNDRQEKAWARIVQFVHAQGAKMGIQLNHAGRKASTTPWRPGLGEGTVPVGHGGWHTIGPSAVAQEGLDAPREMSAEEIAAIPGQFAAAAERAVRAGFDTVEIHGAHGYLLHQFLTPLANRRTDEWGGSFENRTRLFLAVVAAVRAVIPEGMPLLVRISATDWIDGAWDLEQSVRLAALLRDAGVDLIDVSTGGAAPAKIPTGPGFQVPFAETIRREAGIPTAAVGMITEPEQAEEILREDRADVILIGRAALRESGWALRAAHELGLERGEIPYPGSYWRATWRR</sequence>
<dbReference type="HOGENOM" id="CLU_012153_2_0_11"/>
<accession>A0A0B5DDX2</accession>
<dbReference type="Gene3D" id="3.20.20.70">
    <property type="entry name" value="Aldolase class I"/>
    <property type="match status" value="1"/>
</dbReference>
<evidence type="ECO:0000256" key="1">
    <source>
        <dbReference type="ARBA" id="ARBA00001917"/>
    </source>
</evidence>
<evidence type="ECO:0000256" key="5">
    <source>
        <dbReference type="ARBA" id="ARBA00023002"/>
    </source>
</evidence>
<evidence type="ECO:0000256" key="3">
    <source>
        <dbReference type="ARBA" id="ARBA00022643"/>
    </source>
</evidence>
<dbReference type="GO" id="GO:0050661">
    <property type="term" value="F:NADP binding"/>
    <property type="evidence" value="ECO:0007669"/>
    <property type="project" value="InterPro"/>
</dbReference>